<dbReference type="PANTHER" id="PTHR45774">
    <property type="entry name" value="BTB/POZ DOMAIN-CONTAINING"/>
    <property type="match status" value="1"/>
</dbReference>
<evidence type="ECO:0000313" key="1">
    <source>
        <dbReference type="EMBL" id="JAG90471.1"/>
    </source>
</evidence>
<name>A0A0C9RT36_AMBAM</name>
<feature type="non-terminal residue" evidence="1">
    <location>
        <position position="1"/>
    </location>
</feature>
<dbReference type="GO" id="GO:0005829">
    <property type="term" value="C:cytosol"/>
    <property type="evidence" value="ECO:0007669"/>
    <property type="project" value="TreeGrafter"/>
</dbReference>
<protein>
    <submittedName>
        <fullName evidence="1">Uncharacterized protein</fullName>
    </submittedName>
</protein>
<organism evidence="1">
    <name type="scientific">Amblyomma americanum</name>
    <name type="common">Lone star tick</name>
    <dbReference type="NCBI Taxonomy" id="6943"/>
    <lineage>
        <taxon>Eukaryota</taxon>
        <taxon>Metazoa</taxon>
        <taxon>Ecdysozoa</taxon>
        <taxon>Arthropoda</taxon>
        <taxon>Chelicerata</taxon>
        <taxon>Arachnida</taxon>
        <taxon>Acari</taxon>
        <taxon>Parasitiformes</taxon>
        <taxon>Ixodida</taxon>
        <taxon>Ixodoidea</taxon>
        <taxon>Ixodidae</taxon>
        <taxon>Amblyomminae</taxon>
        <taxon>Amblyomma</taxon>
    </lineage>
</organism>
<accession>A0A0C9RT36</accession>
<proteinExistence type="evidence at transcript level"/>
<dbReference type="AlphaFoldDB" id="A0A0C9RT36"/>
<reference evidence="1" key="1">
    <citation type="journal article" date="2015" name="PLoS ONE">
        <title>An Insight into the Sialome of the Lone Star Tick, Amblyomma americanum, with a Glimpse on Its Time Dependent Gene Expression.</title>
        <authorList>
            <person name="Karim S."/>
            <person name="Ribeiro J.M."/>
        </authorList>
    </citation>
    <scope>NUCLEOTIDE SEQUENCE</scope>
    <source>
        <tissue evidence="1">Salivary gland</tissue>
    </source>
</reference>
<dbReference type="PANTHER" id="PTHR45774:SF4">
    <property type="entry name" value="AXUNDEAD, ISOFORM F"/>
    <property type="match status" value="1"/>
</dbReference>
<dbReference type="GO" id="GO:0022008">
    <property type="term" value="P:neurogenesis"/>
    <property type="evidence" value="ECO:0007669"/>
    <property type="project" value="TreeGrafter"/>
</dbReference>
<dbReference type="EMBL" id="GBZX01002269">
    <property type="protein sequence ID" value="JAG90471.1"/>
    <property type="molecule type" value="mRNA"/>
</dbReference>
<sequence>CVDYVRSNMDQDDVCPFLDYVLTMGEEYEDCPAKTLIRANSQGVLSSKSFQSCLTHTVSYILDHVTNVHEVSVVEAVHAWGEQQVSERSAGVEESAALREAMMSLFPKLRFLALTATEFIEGPNSWGVLKAEEALSILSNIIKEGSMPIPFGFSNIRVSRMKVRRPDTFW</sequence>